<dbReference type="PANTHER" id="PTHR47055:SF3">
    <property type="entry name" value="PHORBOL-ESTER_DAG-TYPE DOMAIN-CONTAINING PROTEIN"/>
    <property type="match status" value="1"/>
</dbReference>
<comment type="caution">
    <text evidence="1">The sequence shown here is derived from an EMBL/GenBank/DDBJ whole genome shotgun (WGS) entry which is preliminary data.</text>
</comment>
<dbReference type="PANTHER" id="PTHR47055">
    <property type="entry name" value="DDE_TNP_1_7 DOMAIN-CONTAINING PROTEIN"/>
    <property type="match status" value="1"/>
</dbReference>
<dbReference type="EMBL" id="JARPUR010000002">
    <property type="protein sequence ID" value="KAK4882427.1"/>
    <property type="molecule type" value="Genomic_DNA"/>
</dbReference>
<evidence type="ECO:0000313" key="1">
    <source>
        <dbReference type="EMBL" id="KAK4882427.1"/>
    </source>
</evidence>
<accession>A0AAN7Q1P9</accession>
<keyword evidence="2" id="KW-1185">Reference proteome</keyword>
<reference evidence="2" key="1">
    <citation type="submission" date="2023-01" db="EMBL/GenBank/DDBJ databases">
        <title>Key to firefly adult light organ development and bioluminescence: homeobox transcription factors regulate luciferase expression and transportation to peroxisome.</title>
        <authorList>
            <person name="Fu X."/>
        </authorList>
    </citation>
    <scope>NUCLEOTIDE SEQUENCE [LARGE SCALE GENOMIC DNA]</scope>
</reference>
<dbReference type="GO" id="GO:0043565">
    <property type="term" value="F:sequence-specific DNA binding"/>
    <property type="evidence" value="ECO:0007669"/>
    <property type="project" value="TreeGrafter"/>
</dbReference>
<protein>
    <submittedName>
        <fullName evidence="1">Uncharacterized protein</fullName>
    </submittedName>
</protein>
<evidence type="ECO:0000313" key="2">
    <source>
        <dbReference type="Proteomes" id="UP001353858"/>
    </source>
</evidence>
<name>A0AAN7Q1P9_9COLE</name>
<organism evidence="1 2">
    <name type="scientific">Aquatica leii</name>
    <dbReference type="NCBI Taxonomy" id="1421715"/>
    <lineage>
        <taxon>Eukaryota</taxon>
        <taxon>Metazoa</taxon>
        <taxon>Ecdysozoa</taxon>
        <taxon>Arthropoda</taxon>
        <taxon>Hexapoda</taxon>
        <taxon>Insecta</taxon>
        <taxon>Pterygota</taxon>
        <taxon>Neoptera</taxon>
        <taxon>Endopterygota</taxon>
        <taxon>Coleoptera</taxon>
        <taxon>Polyphaga</taxon>
        <taxon>Elateriformia</taxon>
        <taxon>Elateroidea</taxon>
        <taxon>Lampyridae</taxon>
        <taxon>Luciolinae</taxon>
        <taxon>Aquatica</taxon>
    </lineage>
</organism>
<gene>
    <name evidence="1" type="ORF">RN001_005746</name>
</gene>
<proteinExistence type="predicted"/>
<dbReference type="AlphaFoldDB" id="A0AAN7Q1P9"/>
<dbReference type="Proteomes" id="UP001353858">
    <property type="component" value="Unassembled WGS sequence"/>
</dbReference>
<dbReference type="InterPro" id="IPR052638">
    <property type="entry name" value="PiggyBac_TE-derived"/>
</dbReference>
<sequence length="225" mass="25551">MIELTLNNLLAELEEDIHGTFASHDIAILPPTNANDDLTDEDSGDEQDLSINNLPASQLLAEAELFSHELNLVDEDKKNNVEDFWDESDELPLSEFIKIRRKNNRTYKWEKSDFSGKICNTWNAISSAAFETSPPELFFKFFTEDIIDMLIKKQDSVGNNTFSTLLDDIGVDLPLKLENHLQQLEAYIVDKNHFFALASYYSTLGDRDFAAHTSAILKFLLSLSP</sequence>